<gene>
    <name evidence="2" type="ORF">TCIL3000_11_13630</name>
</gene>
<evidence type="ECO:0000313" key="2">
    <source>
        <dbReference type="EMBL" id="CCC95857.1"/>
    </source>
</evidence>
<feature type="transmembrane region" description="Helical" evidence="1">
    <location>
        <begin position="6"/>
        <end position="30"/>
    </location>
</feature>
<organism evidence="2">
    <name type="scientific">Trypanosoma congolense (strain IL3000)</name>
    <dbReference type="NCBI Taxonomy" id="1068625"/>
    <lineage>
        <taxon>Eukaryota</taxon>
        <taxon>Discoba</taxon>
        <taxon>Euglenozoa</taxon>
        <taxon>Kinetoplastea</taxon>
        <taxon>Metakinetoplastina</taxon>
        <taxon>Trypanosomatida</taxon>
        <taxon>Trypanosomatidae</taxon>
        <taxon>Trypanosoma</taxon>
        <taxon>Nannomonas</taxon>
    </lineage>
</organism>
<keyword evidence="1" id="KW-1133">Transmembrane helix</keyword>
<reference evidence="2" key="1">
    <citation type="journal article" date="2012" name="Proc. Natl. Acad. Sci. U.S.A.">
        <title>Antigenic diversity is generated by distinct evolutionary mechanisms in African trypanosome species.</title>
        <authorList>
            <person name="Jackson A.P."/>
            <person name="Berry A."/>
            <person name="Aslett M."/>
            <person name="Allison H.C."/>
            <person name="Burton P."/>
            <person name="Vavrova-Anderson J."/>
            <person name="Brown R."/>
            <person name="Browne H."/>
            <person name="Corton N."/>
            <person name="Hauser H."/>
            <person name="Gamble J."/>
            <person name="Gilderthorp R."/>
            <person name="Marcello L."/>
            <person name="McQuillan J."/>
            <person name="Otto T.D."/>
            <person name="Quail M.A."/>
            <person name="Sanders M.J."/>
            <person name="van Tonder A."/>
            <person name="Ginger M.L."/>
            <person name="Field M.C."/>
            <person name="Barry J.D."/>
            <person name="Hertz-Fowler C."/>
            <person name="Berriman M."/>
        </authorList>
    </citation>
    <scope>NUCLEOTIDE SEQUENCE</scope>
    <source>
        <strain evidence="2">IL3000</strain>
    </source>
</reference>
<dbReference type="AlphaFoldDB" id="G0V2I5"/>
<keyword evidence="1" id="KW-0472">Membrane</keyword>
<dbReference type="EMBL" id="HE575324">
    <property type="protein sequence ID" value="CCC95857.1"/>
    <property type="molecule type" value="Genomic_DNA"/>
</dbReference>
<keyword evidence="1" id="KW-0812">Transmembrane</keyword>
<name>G0V2I5_TRYCI</name>
<sequence length="131" mass="15529">MRKKGVAVMMTINAFLYLFYSLSSTLSFFIPPHANTRKKHFRMHDLWWQKKNSVRFSPFLGIYMHVYTSQKLYVYAHLSVLWRCARTLIHFDFVIRSKRAHTHTLNNTPSSSFLSLFAHDSACKHGTQENW</sequence>
<proteinExistence type="predicted"/>
<protein>
    <submittedName>
        <fullName evidence="2">Uncharacterized protein</fullName>
    </submittedName>
</protein>
<accession>G0V2I5</accession>
<evidence type="ECO:0000256" key="1">
    <source>
        <dbReference type="SAM" id="Phobius"/>
    </source>
</evidence>